<evidence type="ECO:0000313" key="2">
    <source>
        <dbReference type="Proteomes" id="UP001292094"/>
    </source>
</evidence>
<name>A0AAE1UM59_9EUCA</name>
<reference evidence="1" key="1">
    <citation type="submission" date="2023-11" db="EMBL/GenBank/DDBJ databases">
        <title>Genome assemblies of two species of porcelain crab, Petrolisthes cinctipes and Petrolisthes manimaculis (Anomura: Porcellanidae).</title>
        <authorList>
            <person name="Angst P."/>
        </authorList>
    </citation>
    <scope>NUCLEOTIDE SEQUENCE</scope>
    <source>
        <strain evidence="1">PB745_02</strain>
        <tissue evidence="1">Gill</tissue>
    </source>
</reference>
<dbReference type="Proteomes" id="UP001292094">
    <property type="component" value="Unassembled WGS sequence"/>
</dbReference>
<sequence length="121" mass="13861">MGLDGLHPVLLKSSLALAYPIYKIFLASLDTSNLSQQWKMSEVVPIFKKGSRPGRTVDDQLLLTYNFVTEQVDRVMWLTWSFLTSQRLLMLSTMAYCWRSSDVLVLGTHCWLGLVRSFRGD</sequence>
<protein>
    <submittedName>
        <fullName evidence="1">Uncharacterized protein</fullName>
    </submittedName>
</protein>
<proteinExistence type="predicted"/>
<organism evidence="1 2">
    <name type="scientific">Petrolisthes manimaculis</name>
    <dbReference type="NCBI Taxonomy" id="1843537"/>
    <lineage>
        <taxon>Eukaryota</taxon>
        <taxon>Metazoa</taxon>
        <taxon>Ecdysozoa</taxon>
        <taxon>Arthropoda</taxon>
        <taxon>Crustacea</taxon>
        <taxon>Multicrustacea</taxon>
        <taxon>Malacostraca</taxon>
        <taxon>Eumalacostraca</taxon>
        <taxon>Eucarida</taxon>
        <taxon>Decapoda</taxon>
        <taxon>Pleocyemata</taxon>
        <taxon>Anomura</taxon>
        <taxon>Galatheoidea</taxon>
        <taxon>Porcellanidae</taxon>
        <taxon>Petrolisthes</taxon>
    </lineage>
</organism>
<keyword evidence="2" id="KW-1185">Reference proteome</keyword>
<comment type="caution">
    <text evidence="1">The sequence shown here is derived from an EMBL/GenBank/DDBJ whole genome shotgun (WGS) entry which is preliminary data.</text>
</comment>
<dbReference type="AlphaFoldDB" id="A0AAE1UM59"/>
<gene>
    <name evidence="1" type="ORF">Pmani_000633</name>
</gene>
<evidence type="ECO:0000313" key="1">
    <source>
        <dbReference type="EMBL" id="KAK4328997.1"/>
    </source>
</evidence>
<dbReference type="EMBL" id="JAWZYT010000045">
    <property type="protein sequence ID" value="KAK4328997.1"/>
    <property type="molecule type" value="Genomic_DNA"/>
</dbReference>
<accession>A0AAE1UM59</accession>